<dbReference type="InterPro" id="IPR035093">
    <property type="entry name" value="RelE/ParE_toxin_dom_sf"/>
</dbReference>
<evidence type="ECO:0000313" key="2">
    <source>
        <dbReference type="EMBL" id="MFD1200381.1"/>
    </source>
</evidence>
<comment type="caution">
    <text evidence="2">The sequence shown here is derived from an EMBL/GenBank/DDBJ whole genome shotgun (WGS) entry which is preliminary data.</text>
</comment>
<dbReference type="Pfam" id="PF05016">
    <property type="entry name" value="ParE_toxin"/>
    <property type="match status" value="1"/>
</dbReference>
<evidence type="ECO:0000313" key="3">
    <source>
        <dbReference type="Proteomes" id="UP001597181"/>
    </source>
</evidence>
<organism evidence="2 3">
    <name type="scientific">Leucobacter albus</name>
    <dbReference type="NCBI Taxonomy" id="272210"/>
    <lineage>
        <taxon>Bacteria</taxon>
        <taxon>Bacillati</taxon>
        <taxon>Actinomycetota</taxon>
        <taxon>Actinomycetes</taxon>
        <taxon>Micrococcales</taxon>
        <taxon>Microbacteriaceae</taxon>
        <taxon>Leucobacter</taxon>
    </lineage>
</organism>
<accession>A0ABW3TI28</accession>
<sequence length="101" mass="11793">MTYSVRLMAAALRDLDAIEGYYEQHAPRDTERCLDAIEATLGRLSLHAHQAPQRRLGLRRVSTEAFRYHVWYRLFEYERFVQVVAILHHARGDEALASRLP</sequence>
<dbReference type="Proteomes" id="UP001597181">
    <property type="component" value="Unassembled WGS sequence"/>
</dbReference>
<proteinExistence type="predicted"/>
<gene>
    <name evidence="2" type="ORF">ACFQ3U_00535</name>
</gene>
<dbReference type="RefSeq" id="WP_343958524.1">
    <property type="nucleotide sequence ID" value="NZ_BAAAKZ010000003.1"/>
</dbReference>
<dbReference type="InterPro" id="IPR007712">
    <property type="entry name" value="RelE/ParE_toxin"/>
</dbReference>
<dbReference type="EMBL" id="JBHTLY010000001">
    <property type="protein sequence ID" value="MFD1200381.1"/>
    <property type="molecule type" value="Genomic_DNA"/>
</dbReference>
<name>A0ABW3TI28_9MICO</name>
<keyword evidence="1" id="KW-1277">Toxin-antitoxin system</keyword>
<protein>
    <submittedName>
        <fullName evidence="2">Type II toxin-antitoxin system RelE/ParE family toxin</fullName>
    </submittedName>
</protein>
<keyword evidence="3" id="KW-1185">Reference proteome</keyword>
<reference evidence="3" key="1">
    <citation type="journal article" date="2019" name="Int. J. Syst. Evol. Microbiol.">
        <title>The Global Catalogue of Microorganisms (GCM) 10K type strain sequencing project: providing services to taxonomists for standard genome sequencing and annotation.</title>
        <authorList>
            <consortium name="The Broad Institute Genomics Platform"/>
            <consortium name="The Broad Institute Genome Sequencing Center for Infectious Disease"/>
            <person name="Wu L."/>
            <person name="Ma J."/>
        </authorList>
    </citation>
    <scope>NUCLEOTIDE SEQUENCE [LARGE SCALE GENOMIC DNA]</scope>
    <source>
        <strain evidence="3">CCUG 50213</strain>
    </source>
</reference>
<dbReference type="Gene3D" id="3.30.2310.20">
    <property type="entry name" value="RelE-like"/>
    <property type="match status" value="1"/>
</dbReference>
<evidence type="ECO:0000256" key="1">
    <source>
        <dbReference type="ARBA" id="ARBA00022649"/>
    </source>
</evidence>